<dbReference type="RefSeq" id="WP_097109737.1">
    <property type="nucleotide sequence ID" value="NZ_OBEB01000001.1"/>
</dbReference>
<feature type="domain" description="GP-PDE" evidence="1">
    <location>
        <begin position="31"/>
        <end position="263"/>
    </location>
</feature>
<evidence type="ECO:0000313" key="3">
    <source>
        <dbReference type="Proteomes" id="UP000219353"/>
    </source>
</evidence>
<dbReference type="Proteomes" id="UP000219353">
    <property type="component" value="Unassembled WGS sequence"/>
</dbReference>
<dbReference type="SUPFAM" id="SSF51695">
    <property type="entry name" value="PLC-like phosphodiesterases"/>
    <property type="match status" value="1"/>
</dbReference>
<dbReference type="PROSITE" id="PS50007">
    <property type="entry name" value="PIPLC_X_DOMAIN"/>
    <property type="match status" value="1"/>
</dbReference>
<dbReference type="Pfam" id="PF03009">
    <property type="entry name" value="GDPD"/>
    <property type="match status" value="1"/>
</dbReference>
<gene>
    <name evidence="2" type="ORF">SAMN06297280_0469</name>
</gene>
<dbReference type="InterPro" id="IPR030395">
    <property type="entry name" value="GP_PDE_dom"/>
</dbReference>
<name>A0A285I3V8_9GAMM</name>
<accession>A0A285I3V8</accession>
<dbReference type="InterPro" id="IPR017946">
    <property type="entry name" value="PLC-like_Pdiesterase_TIM-brl"/>
</dbReference>
<protein>
    <submittedName>
        <fullName evidence="2">Glycerophosphoryl diester phosphodiesterase</fullName>
    </submittedName>
</protein>
<dbReference type="GO" id="GO:0008081">
    <property type="term" value="F:phosphoric diester hydrolase activity"/>
    <property type="evidence" value="ECO:0007669"/>
    <property type="project" value="InterPro"/>
</dbReference>
<proteinExistence type="predicted"/>
<dbReference type="PROSITE" id="PS51704">
    <property type="entry name" value="GP_PDE"/>
    <property type="match status" value="1"/>
</dbReference>
<dbReference type="AlphaFoldDB" id="A0A285I3V8"/>
<keyword evidence="3" id="KW-1185">Reference proteome</keyword>
<evidence type="ECO:0000313" key="2">
    <source>
        <dbReference type="EMBL" id="SNY42639.1"/>
    </source>
</evidence>
<dbReference type="GO" id="GO:0006629">
    <property type="term" value="P:lipid metabolic process"/>
    <property type="evidence" value="ECO:0007669"/>
    <property type="project" value="InterPro"/>
</dbReference>
<sequence>MTDWTQHLNNLANQLWRLSPACRKQANLASLKLVAHRGAYIAGNNSPAPENTLPAFDRCLTHNIWGIELDVRLTQDGEPVVHHDPACGRLFQRPDLDIANISFATLRRELPQIPHLQDVIARYGKQLHLMIELKESWRQRRPLQPQLTRLLTELEPGEDYHLLSLEPDHLEGFRHLPPAALMDVALTNTKEIIRQNHALGHGAVAGSFALLSEAWINQLKATGKLIGTGQVNHPDIANREAARGINWVFSDQPLRLLGIRDDS</sequence>
<dbReference type="CDD" id="cd08556">
    <property type="entry name" value="GDPD"/>
    <property type="match status" value="1"/>
</dbReference>
<dbReference type="Gene3D" id="3.20.20.190">
    <property type="entry name" value="Phosphatidylinositol (PI) phosphodiesterase"/>
    <property type="match status" value="1"/>
</dbReference>
<dbReference type="EMBL" id="OBEB01000001">
    <property type="protein sequence ID" value="SNY42639.1"/>
    <property type="molecule type" value="Genomic_DNA"/>
</dbReference>
<organism evidence="2 3">
    <name type="scientific">Arsukibacterium tuosuense</name>
    <dbReference type="NCBI Taxonomy" id="1323745"/>
    <lineage>
        <taxon>Bacteria</taxon>
        <taxon>Pseudomonadati</taxon>
        <taxon>Pseudomonadota</taxon>
        <taxon>Gammaproteobacteria</taxon>
        <taxon>Chromatiales</taxon>
        <taxon>Chromatiaceae</taxon>
        <taxon>Arsukibacterium</taxon>
    </lineage>
</organism>
<reference evidence="3" key="1">
    <citation type="submission" date="2017-09" db="EMBL/GenBank/DDBJ databases">
        <authorList>
            <person name="Varghese N."/>
            <person name="Submissions S."/>
        </authorList>
    </citation>
    <scope>NUCLEOTIDE SEQUENCE [LARGE SCALE GENOMIC DNA]</scope>
    <source>
        <strain evidence="3">CGMCC 1.12461</strain>
    </source>
</reference>
<dbReference type="PANTHER" id="PTHR46211">
    <property type="entry name" value="GLYCEROPHOSPHORYL DIESTER PHOSPHODIESTERASE"/>
    <property type="match status" value="1"/>
</dbReference>
<dbReference type="PANTHER" id="PTHR46211:SF1">
    <property type="entry name" value="GLYCEROPHOSPHODIESTER PHOSPHODIESTERASE, CYTOPLASMIC"/>
    <property type="match status" value="1"/>
</dbReference>
<evidence type="ECO:0000259" key="1">
    <source>
        <dbReference type="PROSITE" id="PS51704"/>
    </source>
</evidence>
<dbReference type="OrthoDB" id="9795622at2"/>